<dbReference type="AlphaFoldDB" id="A0A6A0AJL2"/>
<reference evidence="1 2" key="1">
    <citation type="submission" date="2020-02" db="EMBL/GenBank/DDBJ databases">
        <title>Draft genome sequence of Haematococcus lacustris strain NIES-144.</title>
        <authorList>
            <person name="Morimoto D."/>
            <person name="Nakagawa S."/>
            <person name="Yoshida T."/>
            <person name="Sawayama S."/>
        </authorList>
    </citation>
    <scope>NUCLEOTIDE SEQUENCE [LARGE SCALE GENOMIC DNA]</scope>
    <source>
        <strain evidence="1 2">NIES-144</strain>
    </source>
</reference>
<feature type="non-terminal residue" evidence="1">
    <location>
        <position position="1"/>
    </location>
</feature>
<evidence type="ECO:0000313" key="1">
    <source>
        <dbReference type="EMBL" id="GFH32768.1"/>
    </source>
</evidence>
<name>A0A6A0AJL2_HAELA</name>
<evidence type="ECO:0000313" key="2">
    <source>
        <dbReference type="Proteomes" id="UP000485058"/>
    </source>
</evidence>
<accession>A0A6A0AJL2</accession>
<keyword evidence="2" id="KW-1185">Reference proteome</keyword>
<gene>
    <name evidence="1" type="ORF">HaLaN_32045</name>
</gene>
<organism evidence="1 2">
    <name type="scientific">Haematococcus lacustris</name>
    <name type="common">Green alga</name>
    <name type="synonym">Haematococcus pluvialis</name>
    <dbReference type="NCBI Taxonomy" id="44745"/>
    <lineage>
        <taxon>Eukaryota</taxon>
        <taxon>Viridiplantae</taxon>
        <taxon>Chlorophyta</taxon>
        <taxon>core chlorophytes</taxon>
        <taxon>Chlorophyceae</taxon>
        <taxon>CS clade</taxon>
        <taxon>Chlamydomonadales</taxon>
        <taxon>Haematococcaceae</taxon>
        <taxon>Haematococcus</taxon>
    </lineage>
</organism>
<protein>
    <submittedName>
        <fullName evidence="1">Uncharacterized protein</fullName>
    </submittedName>
</protein>
<sequence length="17" mass="2030">MARPPSRCWLWADQLAE</sequence>
<feature type="non-terminal residue" evidence="1">
    <location>
        <position position="17"/>
    </location>
</feature>
<comment type="caution">
    <text evidence="1">The sequence shown here is derived from an EMBL/GenBank/DDBJ whole genome shotgun (WGS) entry which is preliminary data.</text>
</comment>
<proteinExistence type="predicted"/>
<dbReference type="EMBL" id="BLLF01007100">
    <property type="protein sequence ID" value="GFH32768.1"/>
    <property type="molecule type" value="Genomic_DNA"/>
</dbReference>
<dbReference type="Proteomes" id="UP000485058">
    <property type="component" value="Unassembled WGS sequence"/>
</dbReference>